<evidence type="ECO:0000313" key="3">
    <source>
        <dbReference type="Proteomes" id="UP000282926"/>
    </source>
</evidence>
<evidence type="ECO:0000313" key="2">
    <source>
        <dbReference type="EMBL" id="RVU42324.1"/>
    </source>
</evidence>
<keyword evidence="3" id="KW-1185">Reference proteome</keyword>
<dbReference type="EMBL" id="SADD01000013">
    <property type="protein sequence ID" value="RVU42324.1"/>
    <property type="molecule type" value="Genomic_DNA"/>
</dbReference>
<feature type="domain" description="PEGA" evidence="1">
    <location>
        <begin position="103"/>
        <end position="166"/>
    </location>
</feature>
<name>A0ABY0CPE0_9DELT</name>
<dbReference type="Pfam" id="PF08308">
    <property type="entry name" value="PEGA"/>
    <property type="match status" value="1"/>
</dbReference>
<dbReference type="Proteomes" id="UP000282926">
    <property type="component" value="Unassembled WGS sequence"/>
</dbReference>
<reference evidence="2 3" key="1">
    <citation type="submission" date="2019-01" db="EMBL/GenBank/DDBJ databases">
        <title>Lujinxingia litoralis gen. nov., sp. nov. and Lujinxingia sediminis gen. nov., sp. nov., new members in the order Bradymonadales, isolated from coastal sediment.</title>
        <authorList>
            <person name="Li C.-M."/>
        </authorList>
    </citation>
    <scope>NUCLEOTIDE SEQUENCE [LARGE SCALE GENOMIC DNA]</scope>
    <source>
        <strain evidence="2 3">SEH01</strain>
    </source>
</reference>
<proteinExistence type="predicted"/>
<protein>
    <submittedName>
        <fullName evidence="2">PEGA domain-containing protein</fullName>
    </submittedName>
</protein>
<dbReference type="InterPro" id="IPR013229">
    <property type="entry name" value="PEGA"/>
</dbReference>
<sequence>MVTSSLRRWGGAMCDGRPAQAEYRQQTLRAYCKDASEPSDGCGRGRKLKPASNHATMPAFEGCRLLGCPAMNLISMRAGMPMRVLQIGLVALVMMSGACASTTLVESQPAGATLILDEERYAGQTPVQIRDLPWVFSSRTHQLSMEGYHPRVVELKATANAKSWVTCVCTLGMMWPLVFFGRYPSDVVVRLSPIEAPARAAFTPEPSVNFPL</sequence>
<comment type="caution">
    <text evidence="2">The sequence shown here is derived from an EMBL/GenBank/DDBJ whole genome shotgun (WGS) entry which is preliminary data.</text>
</comment>
<organism evidence="2 3">
    <name type="scientific">Lujinxingia sediminis</name>
    <dbReference type="NCBI Taxonomy" id="2480984"/>
    <lineage>
        <taxon>Bacteria</taxon>
        <taxon>Deltaproteobacteria</taxon>
        <taxon>Bradymonadales</taxon>
        <taxon>Lujinxingiaceae</taxon>
        <taxon>Lujinxingia</taxon>
    </lineage>
</organism>
<gene>
    <name evidence="2" type="ORF">EA187_17200</name>
</gene>
<accession>A0ABY0CPE0</accession>
<evidence type="ECO:0000259" key="1">
    <source>
        <dbReference type="Pfam" id="PF08308"/>
    </source>
</evidence>